<evidence type="ECO:0000313" key="2">
    <source>
        <dbReference type="EMBL" id="SEK86329.1"/>
    </source>
</evidence>
<dbReference type="eggNOG" id="COG1359">
    <property type="taxonomic scope" value="Bacteria"/>
</dbReference>
<keyword evidence="2" id="KW-0503">Monooxygenase</keyword>
<keyword evidence="2" id="KW-0560">Oxidoreductase</keyword>
<dbReference type="Pfam" id="PF03992">
    <property type="entry name" value="ABM"/>
    <property type="match status" value="1"/>
</dbReference>
<reference evidence="3" key="1">
    <citation type="submission" date="2016-10" db="EMBL/GenBank/DDBJ databases">
        <authorList>
            <person name="Varghese N."/>
        </authorList>
    </citation>
    <scope>NUCLEOTIDE SEQUENCE [LARGE SCALE GENOMIC DNA]</scope>
    <source>
        <strain evidence="3">DSM 45096 / BCRC 16803 / CGMCC 4.1857 / CIP 109030 / JCM 12277 / KCTC 19219 / NBRC 100920 / 33214</strain>
    </source>
</reference>
<dbReference type="SUPFAM" id="SSF54909">
    <property type="entry name" value="Dimeric alpha+beta barrel"/>
    <property type="match status" value="1"/>
</dbReference>
<dbReference type="InterPro" id="IPR007138">
    <property type="entry name" value="ABM_dom"/>
</dbReference>
<evidence type="ECO:0000259" key="1">
    <source>
        <dbReference type="Pfam" id="PF03992"/>
    </source>
</evidence>
<sequence length="121" mass="13105">MKIDHLDPAVPLMAQFGTETGPIVLVNTFVVPADLYEEFLTIWKEDAAYMKSAPGCISTQLHKGTAGSSLLVNVAVWESTAALFAAFSKPEFQQSAAKYPEGIVAYPHIYERIAVEGICVA</sequence>
<proteinExistence type="predicted"/>
<feature type="domain" description="ABM" evidence="1">
    <location>
        <begin position="22"/>
        <end position="96"/>
    </location>
</feature>
<dbReference type="OrthoDB" id="1494517at2"/>
<keyword evidence="3" id="KW-1185">Reference proteome</keyword>
<dbReference type="RefSeq" id="WP_042441866.1">
    <property type="nucleotide sequence ID" value="NZ_BBPN01000001.1"/>
</dbReference>
<gene>
    <name evidence="2" type="ORF">SAMN05414137_10454</name>
</gene>
<dbReference type="EMBL" id="FOAZ01000004">
    <property type="protein sequence ID" value="SEK86329.1"/>
    <property type="molecule type" value="Genomic_DNA"/>
</dbReference>
<organism evidence="2 3">
    <name type="scientific">Streptacidiphilus jiangxiensis</name>
    <dbReference type="NCBI Taxonomy" id="235985"/>
    <lineage>
        <taxon>Bacteria</taxon>
        <taxon>Bacillati</taxon>
        <taxon>Actinomycetota</taxon>
        <taxon>Actinomycetes</taxon>
        <taxon>Kitasatosporales</taxon>
        <taxon>Streptomycetaceae</taxon>
        <taxon>Streptacidiphilus</taxon>
    </lineage>
</organism>
<evidence type="ECO:0000313" key="3">
    <source>
        <dbReference type="Proteomes" id="UP000183015"/>
    </source>
</evidence>
<dbReference type="GO" id="GO:0004497">
    <property type="term" value="F:monooxygenase activity"/>
    <property type="evidence" value="ECO:0007669"/>
    <property type="project" value="UniProtKB-KW"/>
</dbReference>
<dbReference type="AlphaFoldDB" id="A0A1H7KHQ8"/>
<name>A0A1H7KHQ8_STRJI</name>
<protein>
    <submittedName>
        <fullName evidence="2">Quinol monooxygenase YgiN</fullName>
    </submittedName>
</protein>
<dbReference type="InterPro" id="IPR011008">
    <property type="entry name" value="Dimeric_a/b-barrel"/>
</dbReference>
<accession>A0A1H7KHQ8</accession>
<dbReference type="Proteomes" id="UP000183015">
    <property type="component" value="Unassembled WGS sequence"/>
</dbReference>
<dbReference type="STRING" id="235985.SAMN05414137_10454"/>
<dbReference type="Gene3D" id="3.30.70.100">
    <property type="match status" value="1"/>
</dbReference>